<dbReference type="EMBL" id="CP046522">
    <property type="protein sequence ID" value="QGU96817.1"/>
    <property type="molecule type" value="Genomic_DNA"/>
</dbReference>
<dbReference type="InterPro" id="IPR045584">
    <property type="entry name" value="Pilin-like"/>
</dbReference>
<evidence type="ECO:0000256" key="6">
    <source>
        <dbReference type="SAM" id="Phobius"/>
    </source>
</evidence>
<evidence type="ECO:0000256" key="1">
    <source>
        <dbReference type="ARBA" id="ARBA00004167"/>
    </source>
</evidence>
<evidence type="ECO:0000313" key="7">
    <source>
        <dbReference type="EMBL" id="QGU96817.1"/>
    </source>
</evidence>
<keyword evidence="2" id="KW-0488">Methylation</keyword>
<dbReference type="Pfam" id="PF07963">
    <property type="entry name" value="N_methyl"/>
    <property type="match status" value="1"/>
</dbReference>
<organism evidence="7 8">
    <name type="scientific">Clostridium bovifaecis</name>
    <dbReference type="NCBI Taxonomy" id="2184719"/>
    <lineage>
        <taxon>Bacteria</taxon>
        <taxon>Bacillati</taxon>
        <taxon>Bacillota</taxon>
        <taxon>Clostridia</taxon>
        <taxon>Eubacteriales</taxon>
        <taxon>Clostridiaceae</taxon>
        <taxon>Clostridium</taxon>
    </lineage>
</organism>
<proteinExistence type="predicted"/>
<sequence>MSRKKGFTLIELIVVMAIILIMASFLIPKFNGYRAKAQKLKIVDTGRQIYLAVVESYIEGNENFNQEELSQTTQELLGLKSIQVINDSKENMSISYEVDKKQYYLEFDETNTGFKIKDSSYNQIYPPINSKQASAHSEGADDAES</sequence>
<evidence type="ECO:0000256" key="4">
    <source>
        <dbReference type="ARBA" id="ARBA00022989"/>
    </source>
</evidence>
<dbReference type="SUPFAM" id="SSF54523">
    <property type="entry name" value="Pili subunits"/>
    <property type="match status" value="1"/>
</dbReference>
<dbReference type="PANTHER" id="PTHR30093">
    <property type="entry name" value="GENERAL SECRETION PATHWAY PROTEIN G"/>
    <property type="match status" value="1"/>
</dbReference>
<gene>
    <name evidence="7" type="ORF">GOM49_08550</name>
</gene>
<accession>A0A6I6F8S4</accession>
<keyword evidence="3 6" id="KW-0812">Transmembrane</keyword>
<dbReference type="Proteomes" id="UP000422764">
    <property type="component" value="Chromosome"/>
</dbReference>
<reference evidence="7 8" key="1">
    <citation type="submission" date="2019-12" db="EMBL/GenBank/DDBJ databases">
        <title>Genome sequenceing of Clostridium bovifaecis.</title>
        <authorList>
            <person name="Yao Y."/>
        </authorList>
    </citation>
    <scope>NUCLEOTIDE SEQUENCE [LARGE SCALE GENOMIC DNA]</scope>
    <source>
        <strain evidence="7 8">BXX</strain>
    </source>
</reference>
<evidence type="ECO:0000313" key="8">
    <source>
        <dbReference type="Proteomes" id="UP000422764"/>
    </source>
</evidence>
<dbReference type="InterPro" id="IPR012902">
    <property type="entry name" value="N_methyl_site"/>
</dbReference>
<keyword evidence="5 6" id="KW-0472">Membrane</keyword>
<evidence type="ECO:0000256" key="3">
    <source>
        <dbReference type="ARBA" id="ARBA00022692"/>
    </source>
</evidence>
<evidence type="ECO:0000256" key="2">
    <source>
        <dbReference type="ARBA" id="ARBA00022481"/>
    </source>
</evidence>
<dbReference type="GO" id="GO:0016020">
    <property type="term" value="C:membrane"/>
    <property type="evidence" value="ECO:0007669"/>
    <property type="project" value="UniProtKB-SubCell"/>
</dbReference>
<protein>
    <submittedName>
        <fullName evidence="7">Prepilin-type N-terminal cleavage/methylation domain-containing protein</fullName>
    </submittedName>
</protein>
<evidence type="ECO:0000256" key="5">
    <source>
        <dbReference type="ARBA" id="ARBA00023136"/>
    </source>
</evidence>
<dbReference type="PROSITE" id="PS00409">
    <property type="entry name" value="PROKAR_NTER_METHYL"/>
    <property type="match status" value="1"/>
</dbReference>
<name>A0A6I6F8S4_9CLOT</name>
<dbReference type="NCBIfam" id="TIGR02532">
    <property type="entry name" value="IV_pilin_GFxxxE"/>
    <property type="match status" value="1"/>
</dbReference>
<dbReference type="PANTHER" id="PTHR30093:SF44">
    <property type="entry name" value="TYPE II SECRETION SYSTEM CORE PROTEIN G"/>
    <property type="match status" value="1"/>
</dbReference>
<keyword evidence="8" id="KW-1185">Reference proteome</keyword>
<keyword evidence="4 6" id="KW-1133">Transmembrane helix</keyword>
<dbReference type="Gene3D" id="3.30.700.10">
    <property type="entry name" value="Glycoprotein, Type 4 Pilin"/>
    <property type="match status" value="1"/>
</dbReference>
<comment type="subcellular location">
    <subcellularLocation>
        <location evidence="1">Membrane</location>
        <topology evidence="1">Single-pass membrane protein</topology>
    </subcellularLocation>
</comment>
<feature type="transmembrane region" description="Helical" evidence="6">
    <location>
        <begin position="6"/>
        <end position="27"/>
    </location>
</feature>
<dbReference type="AlphaFoldDB" id="A0A6I6F8S4"/>